<sequence>MPQDPLSHHLTTMAYNNAWANHRLLAACARLDPAEFVAPRSGFFPSIRATLNHILAVDCFYVDAFEREARDEPPHPRIAEFFDVPEPCDNCQAVQAAQRAVDAKLIAYCQTLNDASLSRVVTILRPSGAQHETRTRLLAHVFEHQIHHRGQVHAMLSSTAVPPPQLDEFFCTMDAPLRRQDFAEMGLSEADIWT</sequence>
<protein>
    <submittedName>
        <fullName evidence="3">Damage-inducible protein DinB</fullName>
    </submittedName>
</protein>
<organism evidence="3 4">
    <name type="scientific">Rhodoferax ferrireducens</name>
    <dbReference type="NCBI Taxonomy" id="192843"/>
    <lineage>
        <taxon>Bacteria</taxon>
        <taxon>Pseudomonadati</taxon>
        <taxon>Pseudomonadota</taxon>
        <taxon>Betaproteobacteria</taxon>
        <taxon>Burkholderiales</taxon>
        <taxon>Comamonadaceae</taxon>
        <taxon>Rhodoferax</taxon>
    </lineage>
</organism>
<dbReference type="PANTHER" id="PTHR37302">
    <property type="entry name" value="SLR1116 PROTEIN"/>
    <property type="match status" value="1"/>
</dbReference>
<dbReference type="InterPro" id="IPR007837">
    <property type="entry name" value="DinB"/>
</dbReference>
<accession>A0ABU2C595</accession>
<keyword evidence="2" id="KW-0479">Metal-binding</keyword>
<dbReference type="Gene3D" id="1.20.120.450">
    <property type="entry name" value="dinb family like domain"/>
    <property type="match status" value="1"/>
</dbReference>
<reference evidence="3 4" key="1">
    <citation type="submission" date="2023-07" db="EMBL/GenBank/DDBJ databases">
        <title>Sorghum-associated microbial communities from plants grown in Nebraska, USA.</title>
        <authorList>
            <person name="Schachtman D."/>
        </authorList>
    </citation>
    <scope>NUCLEOTIDE SEQUENCE [LARGE SCALE GENOMIC DNA]</scope>
    <source>
        <strain evidence="3 4">BE313</strain>
    </source>
</reference>
<evidence type="ECO:0000256" key="2">
    <source>
        <dbReference type="ARBA" id="ARBA00022723"/>
    </source>
</evidence>
<evidence type="ECO:0000313" key="3">
    <source>
        <dbReference type="EMBL" id="MDR7376485.1"/>
    </source>
</evidence>
<dbReference type="SUPFAM" id="SSF109854">
    <property type="entry name" value="DinB/YfiT-like putative metalloenzymes"/>
    <property type="match status" value="1"/>
</dbReference>
<dbReference type="PANTHER" id="PTHR37302:SF3">
    <property type="entry name" value="DAMAGE-INDUCIBLE PROTEIN DINB"/>
    <property type="match status" value="1"/>
</dbReference>
<gene>
    <name evidence="3" type="ORF">J2X19_001143</name>
</gene>
<dbReference type="Proteomes" id="UP001180487">
    <property type="component" value="Unassembled WGS sequence"/>
</dbReference>
<dbReference type="Pfam" id="PF05163">
    <property type="entry name" value="DinB"/>
    <property type="match status" value="1"/>
</dbReference>
<keyword evidence="4" id="KW-1185">Reference proteome</keyword>
<comment type="caution">
    <text evidence="3">The sequence shown here is derived from an EMBL/GenBank/DDBJ whole genome shotgun (WGS) entry which is preliminary data.</text>
</comment>
<comment type="similarity">
    <text evidence="1">Belongs to the DinB family.</text>
</comment>
<dbReference type="EMBL" id="JAVDXT010000001">
    <property type="protein sequence ID" value="MDR7376485.1"/>
    <property type="molecule type" value="Genomic_DNA"/>
</dbReference>
<proteinExistence type="inferred from homology"/>
<evidence type="ECO:0000313" key="4">
    <source>
        <dbReference type="Proteomes" id="UP001180487"/>
    </source>
</evidence>
<evidence type="ECO:0000256" key="1">
    <source>
        <dbReference type="ARBA" id="ARBA00008635"/>
    </source>
</evidence>
<name>A0ABU2C595_9BURK</name>
<dbReference type="RefSeq" id="WP_310371445.1">
    <property type="nucleotide sequence ID" value="NZ_JAVDXT010000001.1"/>
</dbReference>
<dbReference type="InterPro" id="IPR034660">
    <property type="entry name" value="DinB/YfiT-like"/>
</dbReference>